<dbReference type="Gene3D" id="1.25.40.20">
    <property type="entry name" value="Ankyrin repeat-containing domain"/>
    <property type="match status" value="1"/>
</dbReference>
<dbReference type="Proteomes" id="UP000298213">
    <property type="component" value="Unassembled WGS sequence"/>
</dbReference>
<reference evidence="3 4" key="1">
    <citation type="submission" date="2019-03" db="EMBL/GenBank/DDBJ databases">
        <title>Genome sequence of Sphingomonas sp. 17J27-24.</title>
        <authorList>
            <person name="Kim M."/>
            <person name="Maeng S."/>
            <person name="Sathiyaraj S."/>
        </authorList>
    </citation>
    <scope>NUCLEOTIDE SEQUENCE [LARGE SCALE GENOMIC DNA]</scope>
    <source>
        <strain evidence="3 4">17J27-24</strain>
    </source>
</reference>
<name>A0A4Y8ZXR4_9SPHN</name>
<organism evidence="3 4">
    <name type="scientific">Sphingomonas parva</name>
    <dbReference type="NCBI Taxonomy" id="2555898"/>
    <lineage>
        <taxon>Bacteria</taxon>
        <taxon>Pseudomonadati</taxon>
        <taxon>Pseudomonadota</taxon>
        <taxon>Alphaproteobacteria</taxon>
        <taxon>Sphingomonadales</taxon>
        <taxon>Sphingomonadaceae</taxon>
        <taxon>Sphingomonas</taxon>
    </lineage>
</organism>
<dbReference type="SUPFAM" id="SSF48403">
    <property type="entry name" value="Ankyrin repeat"/>
    <property type="match status" value="1"/>
</dbReference>
<keyword evidence="2" id="KW-0732">Signal</keyword>
<dbReference type="SMART" id="SM00248">
    <property type="entry name" value="ANK"/>
    <property type="match status" value="1"/>
</dbReference>
<dbReference type="PROSITE" id="PS50297">
    <property type="entry name" value="ANK_REP_REGION"/>
    <property type="match status" value="1"/>
</dbReference>
<dbReference type="RefSeq" id="WP_135084525.1">
    <property type="nucleotide sequence ID" value="NZ_SPDV01000008.1"/>
</dbReference>
<dbReference type="PROSITE" id="PS50088">
    <property type="entry name" value="ANK_REPEAT"/>
    <property type="match status" value="1"/>
</dbReference>
<dbReference type="EMBL" id="SPDV01000008">
    <property type="protein sequence ID" value="TFI59286.1"/>
    <property type="molecule type" value="Genomic_DNA"/>
</dbReference>
<evidence type="ECO:0000313" key="4">
    <source>
        <dbReference type="Proteomes" id="UP000298213"/>
    </source>
</evidence>
<gene>
    <name evidence="3" type="ORF">E2493_05445</name>
</gene>
<dbReference type="OrthoDB" id="7557147at2"/>
<keyword evidence="4" id="KW-1185">Reference proteome</keyword>
<dbReference type="InterPro" id="IPR036770">
    <property type="entry name" value="Ankyrin_rpt-contain_sf"/>
</dbReference>
<dbReference type="AlphaFoldDB" id="A0A4Y8ZXR4"/>
<evidence type="ECO:0000256" key="2">
    <source>
        <dbReference type="SAM" id="SignalP"/>
    </source>
</evidence>
<accession>A0A4Y8ZXR4</accession>
<keyword evidence="1" id="KW-0040">ANK repeat</keyword>
<evidence type="ECO:0000313" key="3">
    <source>
        <dbReference type="EMBL" id="TFI59286.1"/>
    </source>
</evidence>
<evidence type="ECO:0000256" key="1">
    <source>
        <dbReference type="PROSITE-ProRule" id="PRU00023"/>
    </source>
</evidence>
<feature type="repeat" description="ANK" evidence="1">
    <location>
        <begin position="61"/>
        <end position="93"/>
    </location>
</feature>
<dbReference type="InterPro" id="IPR002110">
    <property type="entry name" value="Ankyrin_rpt"/>
</dbReference>
<feature type="signal peptide" evidence="2">
    <location>
        <begin position="1"/>
        <end position="20"/>
    </location>
</feature>
<proteinExistence type="predicted"/>
<feature type="chain" id="PRO_5021490294" evidence="2">
    <location>
        <begin position="21"/>
        <end position="185"/>
    </location>
</feature>
<protein>
    <submittedName>
        <fullName evidence="3">Ankyrin repeat domain-containing protein</fullName>
    </submittedName>
</protein>
<comment type="caution">
    <text evidence="3">The sequence shown here is derived from an EMBL/GenBank/DDBJ whole genome shotgun (WGS) entry which is preliminary data.</text>
</comment>
<sequence>MSRILMFLIGLVASASVAYAMQTGDPYIDAVTAVVATPKPADEVMRIVDEGQVDPNQHYSDGMTLMHYAVVAGRTDVVKGLLARGGRLDVPRNQSDHATALQLARAPALVAYLNSIGKVATRAESPAPAAASAKKPAPVAAEVSPRRKMCNERHYSSSALCGDSSTCKMREYRKWQTCLKTGSYI</sequence>